<feature type="transmembrane region" description="Helical" evidence="2">
    <location>
        <begin position="41"/>
        <end position="61"/>
    </location>
</feature>
<evidence type="ECO:0000313" key="4">
    <source>
        <dbReference type="Proteomes" id="UP001597375"/>
    </source>
</evidence>
<reference evidence="4" key="1">
    <citation type="journal article" date="2019" name="Int. J. Syst. Evol. Microbiol.">
        <title>The Global Catalogue of Microorganisms (GCM) 10K type strain sequencing project: providing services to taxonomists for standard genome sequencing and annotation.</title>
        <authorList>
            <consortium name="The Broad Institute Genomics Platform"/>
            <consortium name="The Broad Institute Genome Sequencing Center for Infectious Disease"/>
            <person name="Wu L."/>
            <person name="Ma J."/>
        </authorList>
    </citation>
    <scope>NUCLEOTIDE SEQUENCE [LARGE SCALE GENOMIC DNA]</scope>
    <source>
        <strain evidence="4">CGMCC 4.7106</strain>
    </source>
</reference>
<feature type="transmembrane region" description="Helical" evidence="2">
    <location>
        <begin position="67"/>
        <end position="85"/>
    </location>
</feature>
<evidence type="ECO:0000256" key="2">
    <source>
        <dbReference type="SAM" id="Phobius"/>
    </source>
</evidence>
<keyword evidence="2" id="KW-0472">Membrane</keyword>
<name>A0ABW5DCE3_9BACT</name>
<evidence type="ECO:0000256" key="1">
    <source>
        <dbReference type="SAM" id="MobiDB-lite"/>
    </source>
</evidence>
<comment type="caution">
    <text evidence="3">The sequence shown here is derived from an EMBL/GenBank/DDBJ whole genome shotgun (WGS) entry which is preliminary data.</text>
</comment>
<dbReference type="Proteomes" id="UP001597375">
    <property type="component" value="Unassembled WGS sequence"/>
</dbReference>
<keyword evidence="2" id="KW-0812">Transmembrane</keyword>
<feature type="compositionally biased region" description="Pro residues" evidence="1">
    <location>
        <begin position="204"/>
        <end position="213"/>
    </location>
</feature>
<keyword evidence="4" id="KW-1185">Reference proteome</keyword>
<feature type="region of interest" description="Disordered" evidence="1">
    <location>
        <begin position="185"/>
        <end position="223"/>
    </location>
</feature>
<sequence length="223" mass="24630">MMKVVRRKNLPNWPEYKTDGQYFVVTGKCPALATDNMSCGVGCLVMIVFFVVVGTLVSAVFGKLENPMPLITLTCMVGAAWFVYFEYFHGKWVSVAFSEKAIGIRGETNGDYLRNTKIAFRIIGHEKVRLGKQVMPKEVEKLKNYGEIIMEYGAATIPVCKIASLDKAVDFVLLLHTALQESELASLKNPPKAAPVQQAESSPESPPPLPAPEPRIDPDDLPE</sequence>
<proteinExistence type="predicted"/>
<accession>A0ABW5DCE3</accession>
<gene>
    <name evidence="3" type="ORF">ACFSSA_13465</name>
</gene>
<dbReference type="EMBL" id="JBHUIT010000031">
    <property type="protein sequence ID" value="MFD2257686.1"/>
    <property type="molecule type" value="Genomic_DNA"/>
</dbReference>
<keyword evidence="2" id="KW-1133">Transmembrane helix</keyword>
<organism evidence="3 4">
    <name type="scientific">Luteolibacter algae</name>
    <dbReference type="NCBI Taxonomy" id="454151"/>
    <lineage>
        <taxon>Bacteria</taxon>
        <taxon>Pseudomonadati</taxon>
        <taxon>Verrucomicrobiota</taxon>
        <taxon>Verrucomicrobiia</taxon>
        <taxon>Verrucomicrobiales</taxon>
        <taxon>Verrucomicrobiaceae</taxon>
        <taxon>Luteolibacter</taxon>
    </lineage>
</organism>
<feature type="compositionally biased region" description="Basic and acidic residues" evidence="1">
    <location>
        <begin position="214"/>
        <end position="223"/>
    </location>
</feature>
<evidence type="ECO:0000313" key="3">
    <source>
        <dbReference type="EMBL" id="MFD2257686.1"/>
    </source>
</evidence>
<evidence type="ECO:0008006" key="5">
    <source>
        <dbReference type="Google" id="ProtNLM"/>
    </source>
</evidence>
<protein>
    <recommendedName>
        <fullName evidence="5">PH domain-containing protein</fullName>
    </recommendedName>
</protein>
<dbReference type="RefSeq" id="WP_386821024.1">
    <property type="nucleotide sequence ID" value="NZ_JBHUIT010000031.1"/>
</dbReference>